<name>K3X1U4_GLOUD</name>
<keyword evidence="5" id="KW-0804">Transcription</keyword>
<evidence type="ECO:0000313" key="9">
    <source>
        <dbReference type="EnsemblProtists" id="PYU1_T011193"/>
    </source>
</evidence>
<evidence type="ECO:0000256" key="5">
    <source>
        <dbReference type="ARBA" id="ARBA00023163"/>
    </source>
</evidence>
<evidence type="ECO:0000256" key="7">
    <source>
        <dbReference type="SAM" id="MobiDB-lite"/>
    </source>
</evidence>
<dbReference type="AlphaFoldDB" id="K3X1U4"/>
<dbReference type="VEuPathDB" id="FungiDB:PYU1_G011168"/>
<dbReference type="STRING" id="431595.K3X1U4"/>
<keyword evidence="6" id="KW-0539">Nucleus</keyword>
<dbReference type="GO" id="GO:0003700">
    <property type="term" value="F:DNA-binding transcription factor activity"/>
    <property type="evidence" value="ECO:0007669"/>
    <property type="project" value="InterPro"/>
</dbReference>
<keyword evidence="4" id="KW-0238">DNA-binding</keyword>
<evidence type="ECO:0000256" key="3">
    <source>
        <dbReference type="ARBA" id="ARBA00023054"/>
    </source>
</evidence>
<feature type="region of interest" description="Disordered" evidence="7">
    <location>
        <begin position="204"/>
        <end position="236"/>
    </location>
</feature>
<dbReference type="Pfam" id="PF02042">
    <property type="entry name" value="RWP-RK"/>
    <property type="match status" value="1"/>
</dbReference>
<dbReference type="eggNOG" id="ENOG502RXSQ">
    <property type="taxonomic scope" value="Eukaryota"/>
</dbReference>
<evidence type="ECO:0000256" key="1">
    <source>
        <dbReference type="ARBA" id="ARBA00004049"/>
    </source>
</evidence>
<dbReference type="Proteomes" id="UP000019132">
    <property type="component" value="Unassembled WGS sequence"/>
</dbReference>
<dbReference type="PROSITE" id="PS51519">
    <property type="entry name" value="RWP_RK"/>
    <property type="match status" value="1"/>
</dbReference>
<dbReference type="EnsemblProtists" id="PYU1_T011193">
    <property type="protein sequence ID" value="PYU1_T011193"/>
    <property type="gene ID" value="PYU1_G011168"/>
</dbReference>
<dbReference type="PANTHER" id="PTHR46373:SF2">
    <property type="entry name" value="RWP-RK DOMAIN-CONTAINING PROTEIN"/>
    <property type="match status" value="1"/>
</dbReference>
<keyword evidence="2" id="KW-0805">Transcription regulation</keyword>
<dbReference type="OMA" id="ASSPMCN"/>
<dbReference type="InterPro" id="IPR003035">
    <property type="entry name" value="RWP-RK_dom"/>
</dbReference>
<evidence type="ECO:0000256" key="4">
    <source>
        <dbReference type="ARBA" id="ARBA00023125"/>
    </source>
</evidence>
<protein>
    <recommendedName>
        <fullName evidence="8">RWP-RK domain-containing protein</fullName>
    </recommendedName>
</protein>
<feature type="compositionally biased region" description="Acidic residues" evidence="7">
    <location>
        <begin position="220"/>
        <end position="230"/>
    </location>
</feature>
<feature type="domain" description="RWP-RK" evidence="8">
    <location>
        <begin position="100"/>
        <end position="184"/>
    </location>
</feature>
<feature type="region of interest" description="Disordered" evidence="7">
    <location>
        <begin position="24"/>
        <end position="58"/>
    </location>
</feature>
<comment type="function">
    <text evidence="1">Putative transcription factor.</text>
</comment>
<keyword evidence="3" id="KW-0175">Coiled coil</keyword>
<proteinExistence type="predicted"/>
<keyword evidence="10" id="KW-1185">Reference proteome</keyword>
<dbReference type="HOGENOM" id="CLU_042479_0_0_1"/>
<organism evidence="9 10">
    <name type="scientific">Globisporangium ultimum (strain ATCC 200006 / CBS 805.95 / DAOM BR144)</name>
    <name type="common">Pythium ultimum</name>
    <dbReference type="NCBI Taxonomy" id="431595"/>
    <lineage>
        <taxon>Eukaryota</taxon>
        <taxon>Sar</taxon>
        <taxon>Stramenopiles</taxon>
        <taxon>Oomycota</taxon>
        <taxon>Peronosporomycetes</taxon>
        <taxon>Pythiales</taxon>
        <taxon>Pythiaceae</taxon>
        <taxon>Globisporangium</taxon>
    </lineage>
</organism>
<feature type="compositionally biased region" description="Low complexity" evidence="7">
    <location>
        <begin position="25"/>
        <end position="50"/>
    </location>
</feature>
<evidence type="ECO:0000313" key="10">
    <source>
        <dbReference type="Proteomes" id="UP000019132"/>
    </source>
</evidence>
<dbReference type="GO" id="GO:0003677">
    <property type="term" value="F:DNA binding"/>
    <property type="evidence" value="ECO:0007669"/>
    <property type="project" value="UniProtKB-KW"/>
</dbReference>
<dbReference type="EMBL" id="GL376606">
    <property type="status" value="NOT_ANNOTATED_CDS"/>
    <property type="molecule type" value="Genomic_DNA"/>
</dbReference>
<sequence>MLNHPTPSMTLSFGMNVSAANVHMASPAHSPSSSHATTSPSSGASTPTSGNHQMHHLHHPSMNTLLNSQQQQRTLTLNTMLAMEDEYMRSPGAHTISVAAGLTTTPKKNIMTMSPACNFEAFSLHFHLPLKAAAEKFGVRATAFKKRCRAIGIRHWPYRKVRSLKRSLHELNKCKEQGALNDKQQYQFATFKKQLDKLMSPETYGIDPSGRIAQQHFGDDSEDESDDDDSCASAQSPRYGATFSDCSISPADADKTFTDFPTSTHLRTFRNKQLSHPYMHAVQMKMPQHFIPELSLHHRLHGAKEQMNMYHKYPYGGPYYDQCAQAPIKPHAGDDAVTMNEHPSSGCGLDASTHHEFMPTEMKYEDVRSLNEADDEFTDHATHMDYNNDRFFDDVFLQISPDYGCLV</sequence>
<reference evidence="9" key="3">
    <citation type="submission" date="2015-02" db="UniProtKB">
        <authorList>
            <consortium name="EnsemblProtists"/>
        </authorList>
    </citation>
    <scope>IDENTIFICATION</scope>
    <source>
        <strain evidence="9">DAOM BR144</strain>
    </source>
</reference>
<evidence type="ECO:0000259" key="8">
    <source>
        <dbReference type="PROSITE" id="PS51519"/>
    </source>
</evidence>
<dbReference type="PANTHER" id="PTHR46373">
    <property type="entry name" value="PROTEIN RKD4"/>
    <property type="match status" value="1"/>
</dbReference>
<reference evidence="10" key="2">
    <citation type="submission" date="2010-04" db="EMBL/GenBank/DDBJ databases">
        <authorList>
            <person name="Buell R."/>
            <person name="Hamilton J."/>
            <person name="Hostetler J."/>
        </authorList>
    </citation>
    <scope>NUCLEOTIDE SEQUENCE [LARGE SCALE GENOMIC DNA]</scope>
    <source>
        <strain evidence="10">DAOM:BR144</strain>
    </source>
</reference>
<accession>K3X1U4</accession>
<evidence type="ECO:0000256" key="6">
    <source>
        <dbReference type="ARBA" id="ARBA00023242"/>
    </source>
</evidence>
<reference evidence="10" key="1">
    <citation type="journal article" date="2010" name="Genome Biol.">
        <title>Genome sequence of the necrotrophic plant pathogen Pythium ultimum reveals original pathogenicity mechanisms and effector repertoire.</title>
        <authorList>
            <person name="Levesque C.A."/>
            <person name="Brouwer H."/>
            <person name="Cano L."/>
            <person name="Hamilton J.P."/>
            <person name="Holt C."/>
            <person name="Huitema E."/>
            <person name="Raffaele S."/>
            <person name="Robideau G.P."/>
            <person name="Thines M."/>
            <person name="Win J."/>
            <person name="Zerillo M.M."/>
            <person name="Beakes G.W."/>
            <person name="Boore J.L."/>
            <person name="Busam D."/>
            <person name="Dumas B."/>
            <person name="Ferriera S."/>
            <person name="Fuerstenberg S.I."/>
            <person name="Gachon C.M."/>
            <person name="Gaulin E."/>
            <person name="Govers F."/>
            <person name="Grenville-Briggs L."/>
            <person name="Horner N."/>
            <person name="Hostetler J."/>
            <person name="Jiang R.H."/>
            <person name="Johnson J."/>
            <person name="Krajaejun T."/>
            <person name="Lin H."/>
            <person name="Meijer H.J."/>
            <person name="Moore B."/>
            <person name="Morris P."/>
            <person name="Phuntmart V."/>
            <person name="Puiu D."/>
            <person name="Shetty J."/>
            <person name="Stajich J.E."/>
            <person name="Tripathy S."/>
            <person name="Wawra S."/>
            <person name="van West P."/>
            <person name="Whitty B.R."/>
            <person name="Coutinho P.M."/>
            <person name="Henrissat B."/>
            <person name="Martin F."/>
            <person name="Thomas P.D."/>
            <person name="Tyler B.M."/>
            <person name="De Vries R.P."/>
            <person name="Kamoun S."/>
            <person name="Yandell M."/>
            <person name="Tisserat N."/>
            <person name="Buell C.R."/>
        </authorList>
    </citation>
    <scope>NUCLEOTIDE SEQUENCE</scope>
    <source>
        <strain evidence="10">DAOM:BR144</strain>
    </source>
</reference>
<dbReference type="InterPro" id="IPR044607">
    <property type="entry name" value="RKD-like"/>
</dbReference>
<dbReference type="InParanoid" id="K3X1U4"/>
<evidence type="ECO:0000256" key="2">
    <source>
        <dbReference type="ARBA" id="ARBA00023015"/>
    </source>
</evidence>